<reference evidence="2" key="1">
    <citation type="submission" date="2016-06" db="EMBL/GenBank/DDBJ databases">
        <title>Parallel loss of symbiosis genes in relatives of nitrogen-fixing non-legume Parasponia.</title>
        <authorList>
            <person name="Van Velzen R."/>
            <person name="Holmer R."/>
            <person name="Bu F."/>
            <person name="Rutten L."/>
            <person name="Van Zeijl A."/>
            <person name="Liu W."/>
            <person name="Santuari L."/>
            <person name="Cao Q."/>
            <person name="Sharma T."/>
            <person name="Shen D."/>
            <person name="Roswanjaya Y."/>
            <person name="Wardhani T."/>
            <person name="Kalhor M.S."/>
            <person name="Jansen J."/>
            <person name="Van den Hoogen J."/>
            <person name="Gungor B."/>
            <person name="Hartog M."/>
            <person name="Hontelez J."/>
            <person name="Verver J."/>
            <person name="Yang W.-C."/>
            <person name="Schijlen E."/>
            <person name="Repin R."/>
            <person name="Schilthuizen M."/>
            <person name="Schranz E."/>
            <person name="Heidstra R."/>
            <person name="Miyata K."/>
            <person name="Fedorova E."/>
            <person name="Kohlen W."/>
            <person name="Bisseling T."/>
            <person name="Smit S."/>
            <person name="Geurts R."/>
        </authorList>
    </citation>
    <scope>NUCLEOTIDE SEQUENCE [LARGE SCALE GENOMIC DNA]</scope>
    <source>
        <strain evidence="2">cv. RG33-2</strain>
    </source>
</reference>
<proteinExistence type="predicted"/>
<gene>
    <name evidence="1" type="ORF">TorRG33x02_115230</name>
</gene>
<evidence type="ECO:0000313" key="1">
    <source>
        <dbReference type="EMBL" id="PON92663.1"/>
    </source>
</evidence>
<sequence>MAIVSCLPPPLNFALPSLPCRFVVLIVISMFTCSAGHCRAPLNTTTTYIPLLLLTRAVVEDYSVDYYCDICESESDPRICVLLLSRLESADISPMYIVCFQ</sequence>
<dbReference type="AlphaFoldDB" id="A0A2P5F4D5"/>
<dbReference type="EMBL" id="JXTC01000063">
    <property type="protein sequence ID" value="PON92663.1"/>
    <property type="molecule type" value="Genomic_DNA"/>
</dbReference>
<name>A0A2P5F4D5_TREOI</name>
<dbReference type="Proteomes" id="UP000237000">
    <property type="component" value="Unassembled WGS sequence"/>
</dbReference>
<comment type="caution">
    <text evidence="1">The sequence shown here is derived from an EMBL/GenBank/DDBJ whole genome shotgun (WGS) entry which is preliminary data.</text>
</comment>
<organism evidence="1 2">
    <name type="scientific">Trema orientale</name>
    <name type="common">Charcoal tree</name>
    <name type="synonym">Celtis orientalis</name>
    <dbReference type="NCBI Taxonomy" id="63057"/>
    <lineage>
        <taxon>Eukaryota</taxon>
        <taxon>Viridiplantae</taxon>
        <taxon>Streptophyta</taxon>
        <taxon>Embryophyta</taxon>
        <taxon>Tracheophyta</taxon>
        <taxon>Spermatophyta</taxon>
        <taxon>Magnoliopsida</taxon>
        <taxon>eudicotyledons</taxon>
        <taxon>Gunneridae</taxon>
        <taxon>Pentapetalae</taxon>
        <taxon>rosids</taxon>
        <taxon>fabids</taxon>
        <taxon>Rosales</taxon>
        <taxon>Cannabaceae</taxon>
        <taxon>Trema</taxon>
    </lineage>
</organism>
<protein>
    <submittedName>
        <fullName evidence="1">Uncharacterized protein</fullName>
    </submittedName>
</protein>
<keyword evidence="2" id="KW-1185">Reference proteome</keyword>
<dbReference type="InParanoid" id="A0A2P5F4D5"/>
<feature type="non-terminal residue" evidence="1">
    <location>
        <position position="101"/>
    </location>
</feature>
<accession>A0A2P5F4D5</accession>
<evidence type="ECO:0000313" key="2">
    <source>
        <dbReference type="Proteomes" id="UP000237000"/>
    </source>
</evidence>